<evidence type="ECO:0000256" key="8">
    <source>
        <dbReference type="SAM" id="MobiDB-lite"/>
    </source>
</evidence>
<organism evidence="10 11">
    <name type="scientific">Occultella glacieicola</name>
    <dbReference type="NCBI Taxonomy" id="2518684"/>
    <lineage>
        <taxon>Bacteria</taxon>
        <taxon>Bacillati</taxon>
        <taxon>Actinomycetota</taxon>
        <taxon>Actinomycetes</taxon>
        <taxon>Micrococcales</taxon>
        <taxon>Ruaniaceae</taxon>
        <taxon>Occultella</taxon>
    </lineage>
</organism>
<dbReference type="SMART" id="SM00475">
    <property type="entry name" value="53EXOc"/>
    <property type="match status" value="1"/>
</dbReference>
<accession>A0ABY2E0T0</accession>
<evidence type="ECO:0000256" key="7">
    <source>
        <dbReference type="ARBA" id="ARBA00050026"/>
    </source>
</evidence>
<dbReference type="InterPro" id="IPR029060">
    <property type="entry name" value="PIN-like_dom_sf"/>
</dbReference>
<dbReference type="Pfam" id="PF01337">
    <property type="entry name" value="Barstar"/>
    <property type="match status" value="1"/>
</dbReference>
<dbReference type="SUPFAM" id="SSF88723">
    <property type="entry name" value="PIN domain-like"/>
    <property type="match status" value="1"/>
</dbReference>
<protein>
    <recommendedName>
        <fullName evidence="7">5'-3' exonuclease</fullName>
    </recommendedName>
</protein>
<evidence type="ECO:0000256" key="1">
    <source>
        <dbReference type="ARBA" id="ARBA00006845"/>
    </source>
</evidence>
<reference evidence="10 11" key="1">
    <citation type="submission" date="2019-03" db="EMBL/GenBank/DDBJ databases">
        <title>Genomic features of bacteria from cold environments.</title>
        <authorList>
            <person name="Shen L."/>
        </authorList>
    </citation>
    <scope>NUCLEOTIDE SEQUENCE [LARGE SCALE GENOMIC DNA]</scope>
    <source>
        <strain evidence="11">T3246-1</strain>
    </source>
</reference>
<dbReference type="InterPro" id="IPR020046">
    <property type="entry name" value="5-3_exonucl_a-hlix_arch_N"/>
</dbReference>
<dbReference type="SMART" id="SM00279">
    <property type="entry name" value="HhH2"/>
    <property type="match status" value="1"/>
</dbReference>
<dbReference type="InterPro" id="IPR020045">
    <property type="entry name" value="DNA_polI_H3TH"/>
</dbReference>
<dbReference type="CDD" id="cd09898">
    <property type="entry name" value="H3TH_53EXO"/>
    <property type="match status" value="1"/>
</dbReference>
<dbReference type="EMBL" id="SMNA01000009">
    <property type="protein sequence ID" value="TDE90325.1"/>
    <property type="molecule type" value="Genomic_DNA"/>
</dbReference>
<keyword evidence="4" id="KW-0269">Exonuclease</keyword>
<dbReference type="SUPFAM" id="SSF47807">
    <property type="entry name" value="5' to 3' exonuclease, C-terminal subdomain"/>
    <property type="match status" value="1"/>
</dbReference>
<evidence type="ECO:0000313" key="10">
    <source>
        <dbReference type="EMBL" id="TDE90325.1"/>
    </source>
</evidence>
<keyword evidence="3" id="KW-0378">Hydrolase</keyword>
<evidence type="ECO:0000256" key="2">
    <source>
        <dbReference type="ARBA" id="ARBA00022722"/>
    </source>
</evidence>
<evidence type="ECO:0000256" key="6">
    <source>
        <dbReference type="ARBA" id="ARBA00049957"/>
    </source>
</evidence>
<evidence type="ECO:0000313" key="11">
    <source>
        <dbReference type="Proteomes" id="UP000504882"/>
    </source>
</evidence>
<dbReference type="PANTHER" id="PTHR42646:SF2">
    <property type="entry name" value="5'-3' EXONUCLEASE FAMILY PROTEIN"/>
    <property type="match status" value="1"/>
</dbReference>
<feature type="region of interest" description="Disordered" evidence="8">
    <location>
        <begin position="1"/>
        <end position="21"/>
    </location>
</feature>
<dbReference type="InterPro" id="IPR036279">
    <property type="entry name" value="5-3_exonuclease_C_sf"/>
</dbReference>
<keyword evidence="2" id="KW-0540">Nuclease</keyword>
<proteinExistence type="inferred from homology"/>
<keyword evidence="11" id="KW-1185">Reference proteome</keyword>
<dbReference type="Gene3D" id="1.10.150.20">
    <property type="entry name" value="5' to 3' exonuclease, C-terminal subdomain"/>
    <property type="match status" value="1"/>
</dbReference>
<comment type="caution">
    <text evidence="10">The sequence shown here is derived from an EMBL/GenBank/DDBJ whole genome shotgun (WGS) entry which is preliminary data.</text>
</comment>
<comment type="similarity">
    <text evidence="1">Belongs to the barstar family.</text>
</comment>
<keyword evidence="5" id="KW-0238">DNA-binding</keyword>
<sequence>MRRWRRSTNSGPRGRRSEEATSLGSVPWIDALTEAPTAAGPYDVWHRIDGTRARTKSDLLGELARVLEFPDWFGRNWDALFDCLLGLERLGPERRGVARAGLPRSGRRVGTGKHVLALTDPEDLLIDAEDELGTFLQVLTDARLYGVGAAVVTDAPERWRARARRAVSARRDRLAPMDRLMLLDTASLYFRAFFGVPDSIRAPDGTQVNAVRGLLDFITRLVEQYRPTHLVCCWDNDWRPQWRVDLIPSYKAHRVEEVVPGGSDVEEVPDPLQVQIPIIVATLEALGITIAGADGYEADDVIGTLATDAGMPVDVVTGDRDLFQLVDDNAVGGPVRVLYTARGVGRHEVLTDAVVMEKYGVRPDQYADFATMRGDTSDGLPGVSGVGEKTAASLLASFGDLAGIRAAAADPATPLAAGVRAKLKAASDYLDVAPQVVAVARRINLGELDAALPGSGPGHPVPRDPAALADLVERWGLGGSVSRLLEALTPATS</sequence>
<dbReference type="InterPro" id="IPR008918">
    <property type="entry name" value="HhH2"/>
</dbReference>
<name>A0ABY2E0T0_9MICO</name>
<dbReference type="CDD" id="cd09859">
    <property type="entry name" value="PIN_53EXO"/>
    <property type="match status" value="1"/>
</dbReference>
<gene>
    <name evidence="10" type="ORF">EXU48_17830</name>
</gene>
<dbReference type="Proteomes" id="UP000504882">
    <property type="component" value="Unassembled WGS sequence"/>
</dbReference>
<evidence type="ECO:0000259" key="9">
    <source>
        <dbReference type="SMART" id="SM00475"/>
    </source>
</evidence>
<dbReference type="Pfam" id="PF01367">
    <property type="entry name" value="5_3_exonuc"/>
    <property type="match status" value="1"/>
</dbReference>
<dbReference type="InterPro" id="IPR000468">
    <property type="entry name" value="Barstar"/>
</dbReference>
<dbReference type="Gene3D" id="3.40.50.1010">
    <property type="entry name" value="5'-nuclease"/>
    <property type="match status" value="1"/>
</dbReference>
<dbReference type="PANTHER" id="PTHR42646">
    <property type="entry name" value="FLAP ENDONUCLEASE XNI"/>
    <property type="match status" value="1"/>
</dbReference>
<evidence type="ECO:0000256" key="3">
    <source>
        <dbReference type="ARBA" id="ARBA00022801"/>
    </source>
</evidence>
<evidence type="ECO:0000256" key="5">
    <source>
        <dbReference type="ARBA" id="ARBA00023125"/>
    </source>
</evidence>
<dbReference type="InterPro" id="IPR035905">
    <property type="entry name" value="Barstar-like_sf"/>
</dbReference>
<dbReference type="Pfam" id="PF02739">
    <property type="entry name" value="5_3_exonuc_N"/>
    <property type="match status" value="1"/>
</dbReference>
<dbReference type="Gene3D" id="3.30.370.10">
    <property type="entry name" value="Barstar-like"/>
    <property type="match status" value="1"/>
</dbReference>
<comment type="function">
    <text evidence="6">5'-3' exonuclease acting preferentially on double-stranded DNA.</text>
</comment>
<evidence type="ECO:0000256" key="4">
    <source>
        <dbReference type="ARBA" id="ARBA00022839"/>
    </source>
</evidence>
<dbReference type="InterPro" id="IPR002421">
    <property type="entry name" value="5-3_exonuclease"/>
</dbReference>
<dbReference type="InterPro" id="IPR038969">
    <property type="entry name" value="FEN"/>
</dbReference>
<dbReference type="SUPFAM" id="SSF52038">
    <property type="entry name" value="Barstar-related"/>
    <property type="match status" value="1"/>
</dbReference>
<feature type="domain" description="5'-3' exonuclease" evidence="9">
    <location>
        <begin position="178"/>
        <end position="453"/>
    </location>
</feature>